<keyword evidence="2" id="KW-1185">Reference proteome</keyword>
<comment type="caution">
    <text evidence="1">The sequence shown here is derived from an EMBL/GenBank/DDBJ whole genome shotgun (WGS) entry which is preliminary data.</text>
</comment>
<organism evidence="1 2">
    <name type="scientific">Liparis tanakae</name>
    <name type="common">Tanaka's snailfish</name>
    <dbReference type="NCBI Taxonomy" id="230148"/>
    <lineage>
        <taxon>Eukaryota</taxon>
        <taxon>Metazoa</taxon>
        <taxon>Chordata</taxon>
        <taxon>Craniata</taxon>
        <taxon>Vertebrata</taxon>
        <taxon>Euteleostomi</taxon>
        <taxon>Actinopterygii</taxon>
        <taxon>Neopterygii</taxon>
        <taxon>Teleostei</taxon>
        <taxon>Neoteleostei</taxon>
        <taxon>Acanthomorphata</taxon>
        <taxon>Eupercaria</taxon>
        <taxon>Perciformes</taxon>
        <taxon>Cottioidei</taxon>
        <taxon>Cottales</taxon>
        <taxon>Liparidae</taxon>
        <taxon>Liparis</taxon>
    </lineage>
</organism>
<dbReference type="EMBL" id="SRLO01000436">
    <property type="protein sequence ID" value="TNN56126.1"/>
    <property type="molecule type" value="Genomic_DNA"/>
</dbReference>
<evidence type="ECO:0000313" key="2">
    <source>
        <dbReference type="Proteomes" id="UP000314294"/>
    </source>
</evidence>
<accession>A0A4Z2GRM3</accession>
<gene>
    <name evidence="1" type="ORF">EYF80_033676</name>
</gene>
<name>A0A4Z2GRM3_9TELE</name>
<dbReference type="Proteomes" id="UP000314294">
    <property type="component" value="Unassembled WGS sequence"/>
</dbReference>
<proteinExistence type="predicted"/>
<reference evidence="1 2" key="1">
    <citation type="submission" date="2019-03" db="EMBL/GenBank/DDBJ databases">
        <title>First draft genome of Liparis tanakae, snailfish: a comprehensive survey of snailfish specific genes.</title>
        <authorList>
            <person name="Kim W."/>
            <person name="Song I."/>
            <person name="Jeong J.-H."/>
            <person name="Kim D."/>
            <person name="Kim S."/>
            <person name="Ryu S."/>
            <person name="Song J.Y."/>
            <person name="Lee S.K."/>
        </authorList>
    </citation>
    <scope>NUCLEOTIDE SEQUENCE [LARGE SCALE GENOMIC DNA]</scope>
    <source>
        <tissue evidence="1">Muscle</tissue>
    </source>
</reference>
<protein>
    <submittedName>
        <fullName evidence="1">Uncharacterized protein</fullName>
    </submittedName>
</protein>
<sequence length="150" mass="17173">MEESSRLRWTDSTEDDITGMGPLELWGGASAQQEGAGKFFKLCEMFNNPRQDIHIHSSTEDYAEQIAWLWLCRDSLSSSILSTLSFSRLRSLSTSLMAASWVIWFKAECLQLLFRLLFESLDAVAVSLSERLQFCVVMMTEALFQLLMER</sequence>
<dbReference type="AlphaFoldDB" id="A0A4Z2GRM3"/>
<evidence type="ECO:0000313" key="1">
    <source>
        <dbReference type="EMBL" id="TNN56126.1"/>
    </source>
</evidence>